<dbReference type="AlphaFoldDB" id="A0A2G2YFH0"/>
<dbReference type="GO" id="GO:0030544">
    <property type="term" value="F:Hsp70 protein binding"/>
    <property type="evidence" value="ECO:0007669"/>
    <property type="project" value="InterPro"/>
</dbReference>
<dbReference type="InterPro" id="IPR044713">
    <property type="entry name" value="DNJA1/2-like"/>
</dbReference>
<dbReference type="InterPro" id="IPR001623">
    <property type="entry name" value="DnaJ_domain"/>
</dbReference>
<evidence type="ECO:0000256" key="1">
    <source>
        <dbReference type="SAM" id="MobiDB-lite"/>
    </source>
</evidence>
<accession>A0A2G2YFH0</accession>
<feature type="region of interest" description="Disordered" evidence="1">
    <location>
        <begin position="106"/>
        <end position="127"/>
    </location>
</feature>
<sequence>MFVRVPKKSEDTKYYEFLGVPKTAAPEALKKAYHTAAIKNHPNKEGKPTNFKELVQAYEVLSDPENRKLYDQYGKDALKERMGGGDCGHDPFDILSYFFGGNPFARGGGRSRRRRRQIRGEDVVHPS</sequence>
<evidence type="ECO:0000313" key="4">
    <source>
        <dbReference type="Proteomes" id="UP000222542"/>
    </source>
</evidence>
<protein>
    <submittedName>
        <fullName evidence="3">Chaperone protein dnaJ 2</fullName>
    </submittedName>
</protein>
<evidence type="ECO:0000313" key="3">
    <source>
        <dbReference type="EMBL" id="PHT68494.1"/>
    </source>
</evidence>
<feature type="compositionally biased region" description="Basic and acidic residues" evidence="1">
    <location>
        <begin position="118"/>
        <end position="127"/>
    </location>
</feature>
<dbReference type="PANTHER" id="PTHR43888">
    <property type="entry name" value="DNAJ-LIKE-2, ISOFORM A-RELATED"/>
    <property type="match status" value="1"/>
</dbReference>
<dbReference type="SMR" id="A0A2G2YFH0"/>
<dbReference type="PROSITE" id="PS00636">
    <property type="entry name" value="DNAJ_1"/>
    <property type="match status" value="1"/>
</dbReference>
<dbReference type="CDD" id="cd06257">
    <property type="entry name" value="DnaJ"/>
    <property type="match status" value="1"/>
</dbReference>
<dbReference type="PROSITE" id="PS50076">
    <property type="entry name" value="DNAJ_2"/>
    <property type="match status" value="1"/>
</dbReference>
<dbReference type="Gene3D" id="1.10.287.110">
    <property type="entry name" value="DnaJ domain"/>
    <property type="match status" value="1"/>
</dbReference>
<dbReference type="EMBL" id="AYRZ02000011">
    <property type="protein sequence ID" value="PHT68494.1"/>
    <property type="molecule type" value="Genomic_DNA"/>
</dbReference>
<dbReference type="SUPFAM" id="SSF46565">
    <property type="entry name" value="Chaperone J-domain"/>
    <property type="match status" value="1"/>
</dbReference>
<dbReference type="STRING" id="4072.A0A2G2YFH0"/>
<feature type="domain" description="J" evidence="2">
    <location>
        <begin position="13"/>
        <end position="74"/>
    </location>
</feature>
<evidence type="ECO:0000259" key="2">
    <source>
        <dbReference type="PROSITE" id="PS50076"/>
    </source>
</evidence>
<dbReference type="Pfam" id="PF00226">
    <property type="entry name" value="DnaJ"/>
    <property type="match status" value="1"/>
</dbReference>
<dbReference type="PRINTS" id="PR00625">
    <property type="entry name" value="JDOMAIN"/>
</dbReference>
<dbReference type="InterPro" id="IPR018253">
    <property type="entry name" value="DnaJ_domain_CS"/>
</dbReference>
<proteinExistence type="predicted"/>
<dbReference type="Gramene" id="PHT68494">
    <property type="protein sequence ID" value="PHT68494"/>
    <property type="gene ID" value="T459_27981"/>
</dbReference>
<dbReference type="GO" id="GO:0006457">
    <property type="term" value="P:protein folding"/>
    <property type="evidence" value="ECO:0007669"/>
    <property type="project" value="InterPro"/>
</dbReference>
<dbReference type="Proteomes" id="UP000222542">
    <property type="component" value="Unassembled WGS sequence"/>
</dbReference>
<reference evidence="3 4" key="2">
    <citation type="journal article" date="2017" name="Genome Biol.">
        <title>New reference genome sequences of hot pepper reveal the massive evolution of plant disease-resistance genes by retroduplication.</title>
        <authorList>
            <person name="Kim S."/>
            <person name="Park J."/>
            <person name="Yeom S.I."/>
            <person name="Kim Y.M."/>
            <person name="Seo E."/>
            <person name="Kim K.T."/>
            <person name="Kim M.S."/>
            <person name="Lee J.M."/>
            <person name="Cheong K."/>
            <person name="Shin H.S."/>
            <person name="Kim S.B."/>
            <person name="Han K."/>
            <person name="Lee J."/>
            <person name="Park M."/>
            <person name="Lee H.A."/>
            <person name="Lee H.Y."/>
            <person name="Lee Y."/>
            <person name="Oh S."/>
            <person name="Lee J.H."/>
            <person name="Choi E."/>
            <person name="Choi E."/>
            <person name="Lee S.E."/>
            <person name="Jeon J."/>
            <person name="Kim H."/>
            <person name="Choi G."/>
            <person name="Song H."/>
            <person name="Lee J."/>
            <person name="Lee S.C."/>
            <person name="Kwon J.K."/>
            <person name="Lee H.Y."/>
            <person name="Koo N."/>
            <person name="Hong Y."/>
            <person name="Kim R.W."/>
            <person name="Kang W.H."/>
            <person name="Huh J.H."/>
            <person name="Kang B.C."/>
            <person name="Yang T.J."/>
            <person name="Lee Y.H."/>
            <person name="Bennetzen J.L."/>
            <person name="Choi D."/>
        </authorList>
    </citation>
    <scope>NUCLEOTIDE SEQUENCE [LARGE SCALE GENOMIC DNA]</scope>
    <source>
        <strain evidence="4">cv. CM334</strain>
    </source>
</reference>
<dbReference type="SMART" id="SM00271">
    <property type="entry name" value="DnaJ"/>
    <property type="match status" value="1"/>
</dbReference>
<keyword evidence="4" id="KW-1185">Reference proteome</keyword>
<organism evidence="3 4">
    <name type="scientific">Capsicum annuum</name>
    <name type="common">Capsicum pepper</name>
    <dbReference type="NCBI Taxonomy" id="4072"/>
    <lineage>
        <taxon>Eukaryota</taxon>
        <taxon>Viridiplantae</taxon>
        <taxon>Streptophyta</taxon>
        <taxon>Embryophyta</taxon>
        <taxon>Tracheophyta</taxon>
        <taxon>Spermatophyta</taxon>
        <taxon>Magnoliopsida</taxon>
        <taxon>eudicotyledons</taxon>
        <taxon>Gunneridae</taxon>
        <taxon>Pentapetalae</taxon>
        <taxon>asterids</taxon>
        <taxon>lamiids</taxon>
        <taxon>Solanales</taxon>
        <taxon>Solanaceae</taxon>
        <taxon>Solanoideae</taxon>
        <taxon>Capsiceae</taxon>
        <taxon>Capsicum</taxon>
    </lineage>
</organism>
<comment type="caution">
    <text evidence="3">The sequence shown here is derived from an EMBL/GenBank/DDBJ whole genome shotgun (WGS) entry which is preliminary data.</text>
</comment>
<name>A0A2G2YFH0_CAPAN</name>
<reference evidence="3 4" key="1">
    <citation type="journal article" date="2014" name="Nat. Genet.">
        <title>Genome sequence of the hot pepper provides insights into the evolution of pungency in Capsicum species.</title>
        <authorList>
            <person name="Kim S."/>
            <person name="Park M."/>
            <person name="Yeom S.I."/>
            <person name="Kim Y.M."/>
            <person name="Lee J.M."/>
            <person name="Lee H.A."/>
            <person name="Seo E."/>
            <person name="Choi J."/>
            <person name="Cheong K."/>
            <person name="Kim K.T."/>
            <person name="Jung K."/>
            <person name="Lee G.W."/>
            <person name="Oh S.K."/>
            <person name="Bae C."/>
            <person name="Kim S.B."/>
            <person name="Lee H.Y."/>
            <person name="Kim S.Y."/>
            <person name="Kim M.S."/>
            <person name="Kang B.C."/>
            <person name="Jo Y.D."/>
            <person name="Yang H.B."/>
            <person name="Jeong H.J."/>
            <person name="Kang W.H."/>
            <person name="Kwon J.K."/>
            <person name="Shin C."/>
            <person name="Lim J.Y."/>
            <person name="Park J.H."/>
            <person name="Huh J.H."/>
            <person name="Kim J.S."/>
            <person name="Kim B.D."/>
            <person name="Cohen O."/>
            <person name="Paran I."/>
            <person name="Suh M.C."/>
            <person name="Lee S.B."/>
            <person name="Kim Y.K."/>
            <person name="Shin Y."/>
            <person name="Noh S.J."/>
            <person name="Park J."/>
            <person name="Seo Y.S."/>
            <person name="Kwon S.Y."/>
            <person name="Kim H.A."/>
            <person name="Park J.M."/>
            <person name="Kim H.J."/>
            <person name="Choi S.B."/>
            <person name="Bosland P.W."/>
            <person name="Reeves G."/>
            <person name="Jo S.H."/>
            <person name="Lee B.W."/>
            <person name="Cho H.T."/>
            <person name="Choi H.S."/>
            <person name="Lee M.S."/>
            <person name="Yu Y."/>
            <person name="Do Choi Y."/>
            <person name="Park B.S."/>
            <person name="van Deynze A."/>
            <person name="Ashrafi H."/>
            <person name="Hill T."/>
            <person name="Kim W.T."/>
            <person name="Pai H.S."/>
            <person name="Ahn H.K."/>
            <person name="Yeam I."/>
            <person name="Giovannoni J.J."/>
            <person name="Rose J.K."/>
            <person name="Sorensen I."/>
            <person name="Lee S.J."/>
            <person name="Kim R.W."/>
            <person name="Choi I.Y."/>
            <person name="Choi B.S."/>
            <person name="Lim J.S."/>
            <person name="Lee Y.H."/>
            <person name="Choi D."/>
        </authorList>
    </citation>
    <scope>NUCLEOTIDE SEQUENCE [LARGE SCALE GENOMIC DNA]</scope>
    <source>
        <strain evidence="4">cv. CM334</strain>
    </source>
</reference>
<dbReference type="InterPro" id="IPR036869">
    <property type="entry name" value="J_dom_sf"/>
</dbReference>
<gene>
    <name evidence="3" type="ORF">T459_27981</name>
</gene>